<gene>
    <name evidence="1" type="ordered locus">Rpdx1_1647</name>
</gene>
<evidence type="ECO:0000313" key="2">
    <source>
        <dbReference type="Proteomes" id="UP000001402"/>
    </source>
</evidence>
<protein>
    <recommendedName>
        <fullName evidence="3">DUF4160 domain-containing protein</fullName>
    </recommendedName>
</protein>
<dbReference type="eggNOG" id="ENOG5031EA6">
    <property type="taxonomic scope" value="Bacteria"/>
</dbReference>
<dbReference type="InterPro" id="IPR025427">
    <property type="entry name" value="DUF4160"/>
</dbReference>
<dbReference type="KEGG" id="rpx:Rpdx1_1647"/>
<dbReference type="OrthoDB" id="122670at2"/>
<dbReference type="BioCyc" id="RPAL652103:RPDX1_RS25145-MONOMER"/>
<evidence type="ECO:0000313" key="1">
    <source>
        <dbReference type="EMBL" id="ADU43264.1"/>
    </source>
</evidence>
<dbReference type="HOGENOM" id="CLU_162083_4_1_5"/>
<dbReference type="Proteomes" id="UP000001402">
    <property type="component" value="Chromosome"/>
</dbReference>
<evidence type="ECO:0008006" key="3">
    <source>
        <dbReference type="Google" id="ProtNLM"/>
    </source>
</evidence>
<dbReference type="Pfam" id="PF13711">
    <property type="entry name" value="DUF4160"/>
    <property type="match status" value="1"/>
</dbReference>
<proteinExistence type="predicted"/>
<reference evidence="1" key="1">
    <citation type="submission" date="2010-12" db="EMBL/GenBank/DDBJ databases">
        <title>Complete sequence of Rhodopseudomonas palustris DX-1.</title>
        <authorList>
            <consortium name="US DOE Joint Genome Institute"/>
            <person name="Lucas S."/>
            <person name="Copeland A."/>
            <person name="Lapidus A."/>
            <person name="Cheng J.-F."/>
            <person name="Goodwin L."/>
            <person name="Pitluck S."/>
            <person name="Misra M."/>
            <person name="Chertkov O."/>
            <person name="Detter J.C."/>
            <person name="Han C."/>
            <person name="Tapia R."/>
            <person name="Land M."/>
            <person name="Hauser L."/>
            <person name="Kyrpides N."/>
            <person name="Ivanova N."/>
            <person name="Ovchinnikova G."/>
            <person name="Logan B."/>
            <person name="Oda Y."/>
            <person name="Harwood C."/>
            <person name="Woyke T."/>
        </authorList>
    </citation>
    <scope>NUCLEOTIDE SEQUENCE [LARGE SCALE GENOMIC DNA]</scope>
    <source>
        <strain evidence="1">DX-1</strain>
    </source>
</reference>
<organism evidence="1 2">
    <name type="scientific">Rhodopseudomonas palustris (strain DX-1)</name>
    <dbReference type="NCBI Taxonomy" id="652103"/>
    <lineage>
        <taxon>Bacteria</taxon>
        <taxon>Pseudomonadati</taxon>
        <taxon>Pseudomonadota</taxon>
        <taxon>Alphaproteobacteria</taxon>
        <taxon>Hyphomicrobiales</taxon>
        <taxon>Nitrobacteraceae</taxon>
        <taxon>Rhodopseudomonas</taxon>
    </lineage>
</organism>
<sequence length="78" mass="9005">MPTVLRWGPYRAFFYSNESGEPAHVHVRAGNSEAKFWLHDLSIAVNAGFSAHEIDAILRHLRSHRELLEGKWHEHFGN</sequence>
<dbReference type="EMBL" id="CP002418">
    <property type="protein sequence ID" value="ADU43264.1"/>
    <property type="molecule type" value="Genomic_DNA"/>
</dbReference>
<name>E6VK02_RHOPX</name>
<dbReference type="AlphaFoldDB" id="E6VK02"/>
<dbReference type="STRING" id="652103.Rpdx1_1647"/>
<accession>E6VK02</accession>